<dbReference type="AlphaFoldDB" id="A0A8H4NAR8"/>
<dbReference type="InterPro" id="IPR050730">
    <property type="entry name" value="UBX_domain-protein"/>
</dbReference>
<dbReference type="CDD" id="cd14273">
    <property type="entry name" value="UBA_TAP-C_like"/>
    <property type="match status" value="1"/>
</dbReference>
<evidence type="ECO:0000313" key="5">
    <source>
        <dbReference type="Proteomes" id="UP000572817"/>
    </source>
</evidence>
<reference evidence="4 5" key="1">
    <citation type="submission" date="2020-04" db="EMBL/GenBank/DDBJ databases">
        <title>Genome Assembly and Annotation of Botryosphaeria dothidea sdau 11-99, a Latent Pathogen of Apple Fruit Ring Rot in China.</title>
        <authorList>
            <person name="Yu C."/>
            <person name="Diao Y."/>
            <person name="Lu Q."/>
            <person name="Zhao J."/>
            <person name="Cui S."/>
            <person name="Peng C."/>
            <person name="He B."/>
            <person name="Liu H."/>
        </authorList>
    </citation>
    <scope>NUCLEOTIDE SEQUENCE [LARGE SCALE GENOMIC DNA]</scope>
    <source>
        <strain evidence="5">sdau11-99</strain>
        <strain evidence="4">Sdau11-99</strain>
    </source>
</reference>
<evidence type="ECO:0000256" key="1">
    <source>
        <dbReference type="SAM" id="MobiDB-lite"/>
    </source>
</evidence>
<dbReference type="Gene3D" id="1.10.8.10">
    <property type="entry name" value="DNA helicase RuvA subunit, C-terminal domain"/>
    <property type="match status" value="1"/>
</dbReference>
<dbReference type="GO" id="GO:0043130">
    <property type="term" value="F:ubiquitin binding"/>
    <property type="evidence" value="ECO:0007669"/>
    <property type="project" value="TreeGrafter"/>
</dbReference>
<dbReference type="GO" id="GO:0043161">
    <property type="term" value="P:proteasome-mediated ubiquitin-dependent protein catabolic process"/>
    <property type="evidence" value="ECO:0007669"/>
    <property type="project" value="TreeGrafter"/>
</dbReference>
<dbReference type="InterPro" id="IPR036249">
    <property type="entry name" value="Thioredoxin-like_sf"/>
</dbReference>
<keyword evidence="5" id="KW-1185">Reference proteome</keyword>
<feature type="compositionally biased region" description="Low complexity" evidence="1">
    <location>
        <begin position="252"/>
        <end position="270"/>
    </location>
</feature>
<dbReference type="InterPro" id="IPR001012">
    <property type="entry name" value="UBX_dom"/>
</dbReference>
<dbReference type="PANTHER" id="PTHR23322">
    <property type="entry name" value="FAS-ASSOCIATED PROTEIN"/>
    <property type="match status" value="1"/>
</dbReference>
<dbReference type="Pfam" id="PF00789">
    <property type="entry name" value="UBX"/>
    <property type="match status" value="1"/>
</dbReference>
<dbReference type="InterPro" id="IPR006577">
    <property type="entry name" value="UAS"/>
</dbReference>
<dbReference type="SUPFAM" id="SSF46934">
    <property type="entry name" value="UBA-like"/>
    <property type="match status" value="1"/>
</dbReference>
<organism evidence="4 5">
    <name type="scientific">Botryosphaeria dothidea</name>
    <dbReference type="NCBI Taxonomy" id="55169"/>
    <lineage>
        <taxon>Eukaryota</taxon>
        <taxon>Fungi</taxon>
        <taxon>Dikarya</taxon>
        <taxon>Ascomycota</taxon>
        <taxon>Pezizomycotina</taxon>
        <taxon>Dothideomycetes</taxon>
        <taxon>Dothideomycetes incertae sedis</taxon>
        <taxon>Botryosphaeriales</taxon>
        <taxon>Botryosphaeriaceae</taxon>
        <taxon>Botryosphaeria</taxon>
    </lineage>
</organism>
<dbReference type="Gene3D" id="3.40.30.10">
    <property type="entry name" value="Glutaredoxin"/>
    <property type="match status" value="1"/>
</dbReference>
<dbReference type="InterPro" id="IPR003903">
    <property type="entry name" value="UIM_dom"/>
</dbReference>
<accession>A0A8H4NAR8</accession>
<dbReference type="Proteomes" id="UP000572817">
    <property type="component" value="Unassembled WGS sequence"/>
</dbReference>
<dbReference type="Pfam" id="PF13899">
    <property type="entry name" value="Thioredoxin_7"/>
    <property type="match status" value="1"/>
</dbReference>
<proteinExistence type="predicted"/>
<dbReference type="EMBL" id="WWBZ02000007">
    <property type="protein sequence ID" value="KAF4312146.1"/>
    <property type="molecule type" value="Genomic_DNA"/>
</dbReference>
<dbReference type="InterPro" id="IPR009060">
    <property type="entry name" value="UBA-like_sf"/>
</dbReference>
<evidence type="ECO:0000313" key="3">
    <source>
        <dbReference type="EMBL" id="KAF4310004.1"/>
    </source>
</evidence>
<dbReference type="GO" id="GO:0005634">
    <property type="term" value="C:nucleus"/>
    <property type="evidence" value="ECO:0007669"/>
    <property type="project" value="TreeGrafter"/>
</dbReference>
<sequence length="613" mass="67960">MTPPPPLSTPIDHNLGRVFFFAPSSRRRYDRRRCRTPQAFLLPPHSVLCLAPAAVIVHLAAPASALQTLAIRHPPRPLARSPARPLYHPAQQPSVRLSSPAMDDSIANFTSITGADPQRAAQYLQLTDNNLEQAIQLFFDSPNLDLSGDAAHTSSAPSGAHAEEPINIDSDDDDNDDVIATSGIHNVEDDEAMARRLQEEMYGAGGPSAESEVRAPMARTTETLVGPGGGYDEDDMHTAVMAQMNARRRGAPGRAGIFNQQSASPSVWESESSDPSERRRNLASSTGGASETSSKSNLLAEMYRPPFEIMCRLPWDEVRDQGKEELKWILINVQDPAIFDCQVLNRDIWKNDQIKETIKENFLFLQYNKDDPRGNTYMNYYFQTRDSGDAYPHIAIVDPRTGEQVKVWSGPPVPKPMDFLMQLHEFLDRYSLNANARNPVAKRKPENKKKDVHRMTEEEMLEMALQQSMAGSNGGPRDEDPDELTKSTSDIKGKSRADESMDVDESSTANGTGAANAPFAQISSTNPHTEPASDPKTTTRIQFRHAGGREIRRFALTDPVRRIYEWLKAAPLEEGKAGAEFELNAIGKNLIDHLDETIEEVGLKMGTVMVEYV</sequence>
<dbReference type="SMART" id="SM00166">
    <property type="entry name" value="UBX"/>
    <property type="match status" value="1"/>
</dbReference>
<dbReference type="PANTHER" id="PTHR23322:SF6">
    <property type="entry name" value="UBX DOMAIN-CONTAINING PROTEIN 7"/>
    <property type="match status" value="1"/>
</dbReference>
<gene>
    <name evidence="3" type="ORF">GTA08_BOTSDO02820</name>
    <name evidence="4" type="ORF">GTA08_BOTSDO12524</name>
</gene>
<dbReference type="CDD" id="cd02958">
    <property type="entry name" value="UAS"/>
    <property type="match status" value="1"/>
</dbReference>
<feature type="region of interest" description="Disordered" evidence="1">
    <location>
        <begin position="252"/>
        <end position="297"/>
    </location>
</feature>
<comment type="caution">
    <text evidence="4">The sequence shown here is derived from an EMBL/GenBank/DDBJ whole genome shotgun (WGS) entry which is preliminary data.</text>
</comment>
<protein>
    <submittedName>
        <fullName evidence="4">UBX domain-containing protein</fullName>
    </submittedName>
</protein>
<feature type="compositionally biased region" description="Low complexity" evidence="1">
    <location>
        <begin position="283"/>
        <end position="296"/>
    </location>
</feature>
<dbReference type="PROSITE" id="PS50330">
    <property type="entry name" value="UIM"/>
    <property type="match status" value="1"/>
</dbReference>
<dbReference type="Pfam" id="PF14555">
    <property type="entry name" value="UBA_4"/>
    <property type="match status" value="1"/>
</dbReference>
<dbReference type="InterPro" id="IPR029071">
    <property type="entry name" value="Ubiquitin-like_domsf"/>
</dbReference>
<feature type="compositionally biased region" description="Basic and acidic residues" evidence="1">
    <location>
        <begin position="483"/>
        <end position="499"/>
    </location>
</feature>
<evidence type="ECO:0000313" key="4">
    <source>
        <dbReference type="EMBL" id="KAF4312146.1"/>
    </source>
</evidence>
<feature type="region of interest" description="Disordered" evidence="1">
    <location>
        <begin position="148"/>
        <end position="176"/>
    </location>
</feature>
<dbReference type="Gene3D" id="3.10.20.90">
    <property type="entry name" value="Phosphatidylinositol 3-kinase Catalytic Subunit, Chain A, domain 1"/>
    <property type="match status" value="1"/>
</dbReference>
<name>A0A8H4NAR8_9PEZI</name>
<dbReference type="SUPFAM" id="SSF54236">
    <property type="entry name" value="Ubiquitin-like"/>
    <property type="match status" value="1"/>
</dbReference>
<dbReference type="PROSITE" id="PS50033">
    <property type="entry name" value="UBX"/>
    <property type="match status" value="1"/>
</dbReference>
<dbReference type="OrthoDB" id="270602at2759"/>
<feature type="domain" description="UBX" evidence="2">
    <location>
        <begin position="547"/>
        <end position="611"/>
    </location>
</feature>
<feature type="region of interest" description="Disordered" evidence="1">
    <location>
        <begin position="467"/>
        <end position="538"/>
    </location>
</feature>
<dbReference type="EMBL" id="WWBZ02000016">
    <property type="protein sequence ID" value="KAF4310004.1"/>
    <property type="molecule type" value="Genomic_DNA"/>
</dbReference>
<dbReference type="SMART" id="SM00594">
    <property type="entry name" value="UAS"/>
    <property type="match status" value="1"/>
</dbReference>
<dbReference type="SUPFAM" id="SSF52833">
    <property type="entry name" value="Thioredoxin-like"/>
    <property type="match status" value="1"/>
</dbReference>
<evidence type="ECO:0000259" key="2">
    <source>
        <dbReference type="PROSITE" id="PS50033"/>
    </source>
</evidence>